<keyword evidence="2" id="KW-0472">Membrane</keyword>
<dbReference type="Gene3D" id="1.10.260.40">
    <property type="entry name" value="lambda repressor-like DNA-binding domains"/>
    <property type="match status" value="1"/>
</dbReference>
<proteinExistence type="predicted"/>
<dbReference type="CDD" id="cd00093">
    <property type="entry name" value="HTH_XRE"/>
    <property type="match status" value="1"/>
</dbReference>
<keyword evidence="2" id="KW-0812">Transmembrane</keyword>
<dbReference type="SUPFAM" id="SSF47413">
    <property type="entry name" value="lambda repressor-like DNA-binding domains"/>
    <property type="match status" value="1"/>
</dbReference>
<protein>
    <submittedName>
        <fullName evidence="4">Protein containing Helix-turn-helix type 3 domain protein</fullName>
    </submittedName>
</protein>
<evidence type="ECO:0000256" key="1">
    <source>
        <dbReference type="ARBA" id="ARBA00023125"/>
    </source>
</evidence>
<keyword evidence="2" id="KW-1133">Transmembrane helix</keyword>
<dbReference type="AlphaFoldDB" id="K1RU01"/>
<evidence type="ECO:0000313" key="4">
    <source>
        <dbReference type="EMBL" id="EKC48903.1"/>
    </source>
</evidence>
<organism evidence="4">
    <name type="scientific">human gut metagenome</name>
    <dbReference type="NCBI Taxonomy" id="408170"/>
    <lineage>
        <taxon>unclassified sequences</taxon>
        <taxon>metagenomes</taxon>
        <taxon>organismal metagenomes</taxon>
    </lineage>
</organism>
<keyword evidence="1" id="KW-0238">DNA-binding</keyword>
<comment type="caution">
    <text evidence="4">The sequence shown here is derived from an EMBL/GenBank/DDBJ whole genome shotgun (WGS) entry which is preliminary data.</text>
</comment>
<feature type="domain" description="HTH cro/C1-type" evidence="3">
    <location>
        <begin position="7"/>
        <end position="61"/>
    </location>
</feature>
<sequence length="194" mass="21805">MDLGKKVASLRKKNNLTQESLAEKIGVTRQTISKWELGETSPDIKQAKLLAAEFNISLDELVNNNINNVLMKKVSNTEHLATITIKMLKVIGIILSVLFITIIILIVTYGITHISSKDNKISGKFSLVCNLDNEEYLYEIEYNKNYQIINGGGDAWISNHTDVENYDDANKAVAHIEDYFNDHKGSCIISEETK</sequence>
<reference evidence="4" key="1">
    <citation type="journal article" date="2013" name="Environ. Microbiol.">
        <title>Microbiota from the distal guts of lean and obese adolescents exhibit partial functional redundancy besides clear differences in community structure.</title>
        <authorList>
            <person name="Ferrer M."/>
            <person name="Ruiz A."/>
            <person name="Lanza F."/>
            <person name="Haange S.B."/>
            <person name="Oberbach A."/>
            <person name="Till H."/>
            <person name="Bargiela R."/>
            <person name="Campoy C."/>
            <person name="Segura M.T."/>
            <person name="Richter M."/>
            <person name="von Bergen M."/>
            <person name="Seifert J."/>
            <person name="Suarez A."/>
        </authorList>
    </citation>
    <scope>NUCLEOTIDE SEQUENCE</scope>
</reference>
<dbReference type="GO" id="GO:0003677">
    <property type="term" value="F:DNA binding"/>
    <property type="evidence" value="ECO:0007669"/>
    <property type="project" value="UniProtKB-KW"/>
</dbReference>
<dbReference type="EMBL" id="AJWZ01010285">
    <property type="protein sequence ID" value="EKC48903.1"/>
    <property type="molecule type" value="Genomic_DNA"/>
</dbReference>
<dbReference type="InterPro" id="IPR001387">
    <property type="entry name" value="Cro/C1-type_HTH"/>
</dbReference>
<dbReference type="InterPro" id="IPR010982">
    <property type="entry name" value="Lambda_DNA-bd_dom_sf"/>
</dbReference>
<evidence type="ECO:0000259" key="3">
    <source>
        <dbReference type="PROSITE" id="PS50943"/>
    </source>
</evidence>
<dbReference type="Pfam" id="PF01381">
    <property type="entry name" value="HTH_3"/>
    <property type="match status" value="1"/>
</dbReference>
<dbReference type="PROSITE" id="PS50943">
    <property type="entry name" value="HTH_CROC1"/>
    <property type="match status" value="1"/>
</dbReference>
<name>K1RU01_9ZZZZ</name>
<feature type="transmembrane region" description="Helical" evidence="2">
    <location>
        <begin position="90"/>
        <end position="111"/>
    </location>
</feature>
<dbReference type="SMART" id="SM00530">
    <property type="entry name" value="HTH_XRE"/>
    <property type="match status" value="1"/>
</dbReference>
<dbReference type="PANTHER" id="PTHR46558:SF13">
    <property type="entry name" value="HTH-TYPE TRANSCRIPTIONAL REGULATOR IMMR"/>
    <property type="match status" value="1"/>
</dbReference>
<gene>
    <name evidence="4" type="ORF">OBE_14920</name>
</gene>
<dbReference type="PANTHER" id="PTHR46558">
    <property type="entry name" value="TRACRIPTIONAL REGULATORY PROTEIN-RELATED-RELATED"/>
    <property type="match status" value="1"/>
</dbReference>
<evidence type="ECO:0000256" key="2">
    <source>
        <dbReference type="SAM" id="Phobius"/>
    </source>
</evidence>
<accession>K1RU01</accession>